<dbReference type="Pfam" id="PF17773">
    <property type="entry name" value="UPF0176_N"/>
    <property type="match status" value="1"/>
</dbReference>
<dbReference type="CDD" id="cd01518">
    <property type="entry name" value="RHOD_YceA"/>
    <property type="match status" value="1"/>
</dbReference>
<organism evidence="4 5">
    <name type="scientific">Alteribacillus bidgolensis</name>
    <dbReference type="NCBI Taxonomy" id="930129"/>
    <lineage>
        <taxon>Bacteria</taxon>
        <taxon>Bacillati</taxon>
        <taxon>Bacillota</taxon>
        <taxon>Bacilli</taxon>
        <taxon>Bacillales</taxon>
        <taxon>Bacillaceae</taxon>
        <taxon>Alteribacillus</taxon>
    </lineage>
</organism>
<dbReference type="OrthoDB" id="9778326at2"/>
<proteinExistence type="inferred from homology"/>
<dbReference type="PANTHER" id="PTHR43268:SF3">
    <property type="entry name" value="RHODANESE-LIKE DOMAIN-CONTAINING PROTEIN 7-RELATED"/>
    <property type="match status" value="1"/>
</dbReference>
<evidence type="ECO:0000313" key="5">
    <source>
        <dbReference type="Proteomes" id="UP000199017"/>
    </source>
</evidence>
<keyword evidence="2" id="KW-0560">Oxidoreductase</keyword>
<dbReference type="Gene3D" id="3.40.250.10">
    <property type="entry name" value="Rhodanese-like domain"/>
    <property type="match status" value="1"/>
</dbReference>
<dbReference type="SMART" id="SM00450">
    <property type="entry name" value="RHOD"/>
    <property type="match status" value="1"/>
</dbReference>
<dbReference type="InterPro" id="IPR040503">
    <property type="entry name" value="TRHO_N"/>
</dbReference>
<dbReference type="AlphaFoldDB" id="A0A1G8I5M7"/>
<evidence type="ECO:0000256" key="1">
    <source>
        <dbReference type="ARBA" id="ARBA00022694"/>
    </source>
</evidence>
<comment type="similarity">
    <text evidence="2">Belongs to the TrhO family.</text>
</comment>
<dbReference type="RefSeq" id="WP_091584241.1">
    <property type="nucleotide sequence ID" value="NZ_FNDU01000005.1"/>
</dbReference>
<dbReference type="SUPFAM" id="SSF52821">
    <property type="entry name" value="Rhodanese/Cell cycle control phosphatase"/>
    <property type="match status" value="1"/>
</dbReference>
<dbReference type="HAMAP" id="MF_00469">
    <property type="entry name" value="TrhO"/>
    <property type="match status" value="1"/>
</dbReference>
<dbReference type="Pfam" id="PF00581">
    <property type="entry name" value="Rhodanese"/>
    <property type="match status" value="1"/>
</dbReference>
<dbReference type="GO" id="GO:0006400">
    <property type="term" value="P:tRNA modification"/>
    <property type="evidence" value="ECO:0007669"/>
    <property type="project" value="UniProtKB-UniRule"/>
</dbReference>
<dbReference type="InterPro" id="IPR001763">
    <property type="entry name" value="Rhodanese-like_dom"/>
</dbReference>
<dbReference type="PANTHER" id="PTHR43268">
    <property type="entry name" value="THIOSULFATE SULFURTRANSFERASE/RHODANESE-LIKE DOMAIN-CONTAINING PROTEIN 2"/>
    <property type="match status" value="1"/>
</dbReference>
<dbReference type="Pfam" id="PF12368">
    <property type="entry name" value="Rhodanese_C"/>
    <property type="match status" value="1"/>
</dbReference>
<feature type="domain" description="Rhodanese" evidence="3">
    <location>
        <begin position="125"/>
        <end position="219"/>
    </location>
</feature>
<dbReference type="Proteomes" id="UP000199017">
    <property type="component" value="Unassembled WGS sequence"/>
</dbReference>
<evidence type="ECO:0000259" key="3">
    <source>
        <dbReference type="PROSITE" id="PS50206"/>
    </source>
</evidence>
<sequence>MEKNYRVLLYYKYVPIEDPETLTAEHLEYCKNLGLRGRILIASEGINGTVSGTVAQTNKYMEDLKKDPRFADIEFKIDDAEEHAFKKMHVRHRDEIVSLRLNEDINPNEQTGEYLEPKEFYEAMQQDETIILDARNDYEYDLGHFRGAIRPDINSFRELPDWVKENKDKLEGKQILTYCTGGIRCEKFSGWLKEEGFENVRQLHGGIVTYGKDEEVKGELWDGKCYVFDERISVPINQVDHVVVGRDHFDGEPCERYVNCSNPDCNKQIICSEENEHKYLRGCTHECRVHPRNRYVEEHELSQEEVKERLKQLGKHSLNKHKKSAKLNF</sequence>
<reference evidence="4 5" key="1">
    <citation type="submission" date="2016-10" db="EMBL/GenBank/DDBJ databases">
        <authorList>
            <person name="de Groot N.N."/>
        </authorList>
    </citation>
    <scope>NUCLEOTIDE SEQUENCE [LARGE SCALE GENOMIC DNA]</scope>
    <source>
        <strain evidence="5">P4B,CCM 7963,CECT 7998,DSM 25260,IBRC-M 10614,KCTC 13821</strain>
    </source>
</reference>
<gene>
    <name evidence="2" type="primary">trhO</name>
    <name evidence="4" type="ORF">SAMN05216352_10549</name>
</gene>
<dbReference type="NCBIfam" id="NF001135">
    <property type="entry name" value="PRK00142.1-3"/>
    <property type="match status" value="1"/>
</dbReference>
<dbReference type="STRING" id="930129.SAMN05216352_10549"/>
<dbReference type="InterPro" id="IPR022111">
    <property type="entry name" value="Rhodanese_C"/>
</dbReference>
<dbReference type="GO" id="GO:0016705">
    <property type="term" value="F:oxidoreductase activity, acting on paired donors, with incorporation or reduction of molecular oxygen"/>
    <property type="evidence" value="ECO:0007669"/>
    <property type="project" value="UniProtKB-UniRule"/>
</dbReference>
<dbReference type="EC" id="1.14.-.-" evidence="2"/>
<dbReference type="InterPro" id="IPR020936">
    <property type="entry name" value="TrhO"/>
</dbReference>
<keyword evidence="1 2" id="KW-0819">tRNA processing</keyword>
<evidence type="ECO:0000256" key="2">
    <source>
        <dbReference type="HAMAP-Rule" id="MF_00469"/>
    </source>
</evidence>
<name>A0A1G8I5M7_9BACI</name>
<dbReference type="EMBL" id="FNDU01000005">
    <property type="protein sequence ID" value="SDI14275.1"/>
    <property type="molecule type" value="Genomic_DNA"/>
</dbReference>
<dbReference type="InterPro" id="IPR036873">
    <property type="entry name" value="Rhodanese-like_dom_sf"/>
</dbReference>
<protein>
    <recommendedName>
        <fullName evidence="2">tRNA uridine(34) hydroxylase</fullName>
        <ecNumber evidence="2">1.14.-.-</ecNumber>
    </recommendedName>
    <alternativeName>
        <fullName evidence="2">tRNA hydroxylation protein O</fullName>
    </alternativeName>
</protein>
<dbReference type="Gene3D" id="3.30.70.100">
    <property type="match status" value="1"/>
</dbReference>
<evidence type="ECO:0000313" key="4">
    <source>
        <dbReference type="EMBL" id="SDI14275.1"/>
    </source>
</evidence>
<dbReference type="PROSITE" id="PS50206">
    <property type="entry name" value="RHODANESE_3"/>
    <property type="match status" value="1"/>
</dbReference>
<comment type="catalytic activity">
    <reaction evidence="2">
        <text>uridine(34) in tRNA + AH2 + O2 = 5-hydroxyuridine(34) in tRNA + A + H2O</text>
        <dbReference type="Rhea" id="RHEA:64224"/>
        <dbReference type="Rhea" id="RHEA-COMP:11727"/>
        <dbReference type="Rhea" id="RHEA-COMP:13381"/>
        <dbReference type="ChEBI" id="CHEBI:13193"/>
        <dbReference type="ChEBI" id="CHEBI:15377"/>
        <dbReference type="ChEBI" id="CHEBI:15379"/>
        <dbReference type="ChEBI" id="CHEBI:17499"/>
        <dbReference type="ChEBI" id="CHEBI:65315"/>
        <dbReference type="ChEBI" id="CHEBI:136877"/>
    </reaction>
</comment>
<accession>A0A1G8I5M7</accession>
<keyword evidence="5" id="KW-1185">Reference proteome</keyword>
<comment type="function">
    <text evidence="2">Catalyzes oxygen-dependent 5-hydroxyuridine (ho5U) modification at position 34 in tRNAs.</text>
</comment>